<dbReference type="GO" id="GO:0000155">
    <property type="term" value="F:phosphorelay sensor kinase activity"/>
    <property type="evidence" value="ECO:0007669"/>
    <property type="project" value="InterPro"/>
</dbReference>
<sequence length="642" mass="72098">MVAVERKPVGLVMSLHLDRALSQQYGVALYHKKPVSYVMDPEPLIIDGETPVEMVAGMAMSREKIKIYDHIIVTEQTLLTGIVSVQELLLTLAAMQNKRTMELVEMTGQLQKEVEDRQKAEHALLKSKKATEYMHQQLAKAYDRLREVDKMKTDFLSTVSHELRTPLTSVLGFAEMVQLKLEEVIFPKMDPEDKKAQRAINTVSRNVAIIHKESRRLTALINDVLDIAKMEAGKIEWKSLPLAVPEICRQAADATMALFARKHLQLRMEVQRDLPELLGDPDRLVQVVINLLSNAVKFTDAGHVTLRARLDKGMIRVDVQDTGMGIRPEDKDKVFEKFKQVGDTLTDKPTGTGLGLTICKQIVEHHGGAIWVESEPGQGATFSFTLPLEGHNQPKIKKYNLDDVLKRIHDHIRHSPQGPDGDEKLVLVVDDDESIREYMRQLLEENNYQVMEAEDGLQALELLQTHRPALVILDVQMPHMTGLDVAAAMKKNPALAYIPIVIHSVEGNMEEGYKIGVDRYFTKPVMQKVFLQEVSELVAARPSNKKIMVVDESAAKVQAFSQVLTTQGYTVIEAMNVEACCRLAEQEKPVIIVVNALLARRHDLVKTLRFEKGLEGIYFILIGEARKAALPGQEAHRPGVQA</sequence>
<gene>
    <name evidence="10" type="ORF">DGI_2163</name>
</gene>
<reference evidence="11" key="2">
    <citation type="submission" date="2013-07" db="EMBL/GenBank/DDBJ databases">
        <authorList>
            <person name="Morais-Silva F.O."/>
            <person name="Rezende A.M."/>
            <person name="Pimentel C."/>
            <person name="Resende D.M."/>
            <person name="Santos C.I."/>
            <person name="Clemente C."/>
            <person name="de Oliveira L.M."/>
            <person name="da Silva S.M."/>
            <person name="Costa D.A."/>
            <person name="Varela-Raposo A."/>
            <person name="Horacio E.C.A."/>
            <person name="Matos M."/>
            <person name="Flores O."/>
            <person name="Ruiz J.C."/>
            <person name="Rodrigues-Pousada C."/>
        </authorList>
    </citation>
    <scope>NUCLEOTIDE SEQUENCE [LARGE SCALE GENOMIC DNA]</scope>
    <source>
        <strain evidence="11">ATCC 19364 / DSM 1382 / NCIMB 9332 / VKM B-1759</strain>
    </source>
</reference>
<comment type="caution">
    <text evidence="7">Lacks conserved residue(s) required for the propagation of feature annotation.</text>
</comment>
<dbReference type="SUPFAM" id="SSF55874">
    <property type="entry name" value="ATPase domain of HSP90 chaperone/DNA topoisomerase II/histidine kinase"/>
    <property type="match status" value="1"/>
</dbReference>
<feature type="domain" description="Response regulatory" evidence="9">
    <location>
        <begin position="546"/>
        <end position="642"/>
    </location>
</feature>
<evidence type="ECO:0000259" key="8">
    <source>
        <dbReference type="PROSITE" id="PS50109"/>
    </source>
</evidence>
<evidence type="ECO:0000313" key="11">
    <source>
        <dbReference type="Proteomes" id="UP000016587"/>
    </source>
</evidence>
<dbReference type="SMART" id="SM00388">
    <property type="entry name" value="HisKA"/>
    <property type="match status" value="1"/>
</dbReference>
<keyword evidence="4" id="KW-0808">Transferase</keyword>
<dbReference type="PANTHER" id="PTHR43047:SF72">
    <property type="entry name" value="OSMOSENSING HISTIDINE PROTEIN KINASE SLN1"/>
    <property type="match status" value="1"/>
</dbReference>
<dbReference type="Gene3D" id="3.10.580.10">
    <property type="entry name" value="CBS-domain"/>
    <property type="match status" value="1"/>
</dbReference>
<dbReference type="SUPFAM" id="SSF47384">
    <property type="entry name" value="Homodimeric domain of signal transducing histidine kinase"/>
    <property type="match status" value="1"/>
</dbReference>
<dbReference type="PRINTS" id="PR00344">
    <property type="entry name" value="BCTRLSENSOR"/>
</dbReference>
<dbReference type="InterPro" id="IPR046342">
    <property type="entry name" value="CBS_dom_sf"/>
</dbReference>
<dbReference type="Pfam" id="PF00512">
    <property type="entry name" value="HisKA"/>
    <property type="match status" value="1"/>
</dbReference>
<keyword evidence="3 7" id="KW-0597">Phosphoprotein</keyword>
<dbReference type="PROSITE" id="PS50110">
    <property type="entry name" value="RESPONSE_REGULATORY"/>
    <property type="match status" value="2"/>
</dbReference>
<keyword evidence="11" id="KW-1185">Reference proteome</keyword>
<dbReference type="PROSITE" id="PS50109">
    <property type="entry name" value="HIS_KIN"/>
    <property type="match status" value="1"/>
</dbReference>
<evidence type="ECO:0000259" key="9">
    <source>
        <dbReference type="PROSITE" id="PS50110"/>
    </source>
</evidence>
<evidence type="ECO:0000256" key="4">
    <source>
        <dbReference type="ARBA" id="ARBA00022679"/>
    </source>
</evidence>
<dbReference type="eggNOG" id="COG3706">
    <property type="taxonomic scope" value="Bacteria"/>
</dbReference>
<evidence type="ECO:0000256" key="7">
    <source>
        <dbReference type="PROSITE-ProRule" id="PRU00169"/>
    </source>
</evidence>
<dbReference type="InterPro" id="IPR004358">
    <property type="entry name" value="Sig_transdc_His_kin-like_C"/>
</dbReference>
<dbReference type="EMBL" id="CP006585">
    <property type="protein sequence ID" value="AGW13923.1"/>
    <property type="molecule type" value="Genomic_DNA"/>
</dbReference>
<dbReference type="PANTHER" id="PTHR43047">
    <property type="entry name" value="TWO-COMPONENT HISTIDINE PROTEIN KINASE"/>
    <property type="match status" value="1"/>
</dbReference>
<dbReference type="HOGENOM" id="CLU_439952_0_0_7"/>
<dbReference type="SUPFAM" id="SSF54631">
    <property type="entry name" value="CBS-domain pair"/>
    <property type="match status" value="1"/>
</dbReference>
<evidence type="ECO:0000256" key="5">
    <source>
        <dbReference type="ARBA" id="ARBA00022777"/>
    </source>
</evidence>
<evidence type="ECO:0000256" key="1">
    <source>
        <dbReference type="ARBA" id="ARBA00000085"/>
    </source>
</evidence>
<dbReference type="InterPro" id="IPR003594">
    <property type="entry name" value="HATPase_dom"/>
</dbReference>
<dbReference type="SUPFAM" id="SSF52172">
    <property type="entry name" value="CheY-like"/>
    <property type="match status" value="2"/>
</dbReference>
<dbReference type="Proteomes" id="UP000016587">
    <property type="component" value="Chromosome"/>
</dbReference>
<dbReference type="Gene3D" id="1.10.287.130">
    <property type="match status" value="1"/>
</dbReference>
<dbReference type="InterPro" id="IPR036890">
    <property type="entry name" value="HATPase_C_sf"/>
</dbReference>
<accession>T2GC93</accession>
<evidence type="ECO:0000313" key="10">
    <source>
        <dbReference type="EMBL" id="AGW13923.1"/>
    </source>
</evidence>
<dbReference type="InterPro" id="IPR011006">
    <property type="entry name" value="CheY-like_superfamily"/>
</dbReference>
<comment type="catalytic activity">
    <reaction evidence="1">
        <text>ATP + protein L-histidine = ADP + protein N-phospho-L-histidine.</text>
        <dbReference type="EC" id="2.7.13.3"/>
    </reaction>
</comment>
<dbReference type="SMART" id="SM00448">
    <property type="entry name" value="REC"/>
    <property type="match status" value="1"/>
</dbReference>
<dbReference type="InterPro" id="IPR036097">
    <property type="entry name" value="HisK_dim/P_sf"/>
</dbReference>
<dbReference type="GO" id="GO:0005886">
    <property type="term" value="C:plasma membrane"/>
    <property type="evidence" value="ECO:0007669"/>
    <property type="project" value="TreeGrafter"/>
</dbReference>
<dbReference type="KEGG" id="dgg:DGI_2163"/>
<dbReference type="InterPro" id="IPR003661">
    <property type="entry name" value="HisK_dim/P_dom"/>
</dbReference>
<reference evidence="10 11" key="1">
    <citation type="journal article" date="2013" name="J. Bacteriol.">
        <title>Roles of HynAB and Ech, the only two hydrogenases found in the model sulfate reducer Desulfovibrio gigas.</title>
        <authorList>
            <person name="Morais-Silva F.O."/>
            <person name="Santos C.I."/>
            <person name="Rodrigues R."/>
            <person name="Pereira I.A."/>
            <person name="Rodrigues-Pousada C."/>
        </authorList>
    </citation>
    <scope>NUCLEOTIDE SEQUENCE [LARGE SCALE GENOMIC DNA]</scope>
    <source>
        <strain evidence="11">ATCC 19364 / DSM 1382 / NCIMB 9332 / VKM B-1759</strain>
    </source>
</reference>
<name>T2GC93_MEGG1</name>
<dbReference type="SMART" id="SM00387">
    <property type="entry name" value="HATPase_c"/>
    <property type="match status" value="1"/>
</dbReference>
<dbReference type="CDD" id="cd16922">
    <property type="entry name" value="HATPase_EvgS-ArcB-TorS-like"/>
    <property type="match status" value="1"/>
</dbReference>
<dbReference type="Gene3D" id="3.30.565.10">
    <property type="entry name" value="Histidine kinase-like ATPase, C-terminal domain"/>
    <property type="match status" value="1"/>
</dbReference>
<dbReference type="CDD" id="cd00082">
    <property type="entry name" value="HisKA"/>
    <property type="match status" value="1"/>
</dbReference>
<dbReference type="InterPro" id="IPR005467">
    <property type="entry name" value="His_kinase_dom"/>
</dbReference>
<keyword evidence="6" id="KW-0902">Two-component regulatory system</keyword>
<evidence type="ECO:0000256" key="6">
    <source>
        <dbReference type="ARBA" id="ARBA00023012"/>
    </source>
</evidence>
<dbReference type="FunFam" id="1.10.287.130:FF:000001">
    <property type="entry name" value="Two-component sensor histidine kinase"/>
    <property type="match status" value="1"/>
</dbReference>
<dbReference type="GO" id="GO:0009927">
    <property type="term" value="F:histidine phosphotransfer kinase activity"/>
    <property type="evidence" value="ECO:0007669"/>
    <property type="project" value="TreeGrafter"/>
</dbReference>
<evidence type="ECO:0000256" key="3">
    <source>
        <dbReference type="ARBA" id="ARBA00022553"/>
    </source>
</evidence>
<feature type="domain" description="Response regulatory" evidence="9">
    <location>
        <begin position="425"/>
        <end position="538"/>
    </location>
</feature>
<dbReference type="AlphaFoldDB" id="T2GC93"/>
<dbReference type="CDD" id="cd00156">
    <property type="entry name" value="REC"/>
    <property type="match status" value="1"/>
</dbReference>
<feature type="domain" description="Histidine kinase" evidence="8">
    <location>
        <begin position="158"/>
        <end position="390"/>
    </location>
</feature>
<protein>
    <recommendedName>
        <fullName evidence="2">histidine kinase</fullName>
        <ecNumber evidence="2">2.7.13.3</ecNumber>
    </recommendedName>
</protein>
<proteinExistence type="predicted"/>
<dbReference type="EC" id="2.7.13.3" evidence="2"/>
<dbReference type="Pfam" id="PF00072">
    <property type="entry name" value="Response_reg"/>
    <property type="match status" value="1"/>
</dbReference>
<feature type="modified residue" description="4-aspartylphosphate" evidence="7">
    <location>
        <position position="474"/>
    </location>
</feature>
<dbReference type="STRING" id="1121448.DGI_2163"/>
<dbReference type="Gene3D" id="3.40.50.2300">
    <property type="match status" value="2"/>
</dbReference>
<dbReference type="InterPro" id="IPR001789">
    <property type="entry name" value="Sig_transdc_resp-reg_receiver"/>
</dbReference>
<evidence type="ECO:0000256" key="2">
    <source>
        <dbReference type="ARBA" id="ARBA00012438"/>
    </source>
</evidence>
<dbReference type="FunFam" id="3.30.565.10:FF:000010">
    <property type="entry name" value="Sensor histidine kinase RcsC"/>
    <property type="match status" value="1"/>
</dbReference>
<dbReference type="eggNOG" id="COG5002">
    <property type="taxonomic scope" value="Bacteria"/>
</dbReference>
<keyword evidence="5" id="KW-0418">Kinase</keyword>
<dbReference type="Pfam" id="PF02518">
    <property type="entry name" value="HATPase_c"/>
    <property type="match status" value="1"/>
</dbReference>
<organism evidence="10 11">
    <name type="scientific">Megalodesulfovibrio gigas (strain ATCC 19364 / DSM 1382 / NCIMB 9332 / VKM B-1759)</name>
    <name type="common">Desulfovibrio gigas</name>
    <dbReference type="NCBI Taxonomy" id="1121448"/>
    <lineage>
        <taxon>Bacteria</taxon>
        <taxon>Pseudomonadati</taxon>
        <taxon>Thermodesulfobacteriota</taxon>
        <taxon>Desulfovibrionia</taxon>
        <taxon>Desulfovibrionales</taxon>
        <taxon>Desulfovibrionaceae</taxon>
        <taxon>Megalodesulfovibrio</taxon>
    </lineage>
</organism>
<dbReference type="PATRIC" id="fig|1121448.10.peg.2118"/>